<evidence type="ECO:0000256" key="3">
    <source>
        <dbReference type="ARBA" id="ARBA00022917"/>
    </source>
</evidence>
<proteinExistence type="inferred from homology"/>
<keyword evidence="3 4" id="KW-0648">Protein biosynthesis</keyword>
<evidence type="ECO:0000256" key="4">
    <source>
        <dbReference type="HAMAP-Rule" id="MF_03135"/>
    </source>
</evidence>
<protein>
    <recommendedName>
        <fullName evidence="4">Elongation factor Ts, mitochondrial</fullName>
        <shortName evidence="4">EF-Ts</shortName>
        <shortName evidence="4">EF-TsMt</shortName>
    </recommendedName>
</protein>
<keyword evidence="4" id="KW-0496">Mitochondrion</keyword>
<keyword evidence="7" id="KW-1185">Reference proteome</keyword>
<dbReference type="Gene3D" id="1.10.8.10">
    <property type="entry name" value="DNA helicase RuvA subunit, C-terminal domain"/>
    <property type="match status" value="1"/>
</dbReference>
<feature type="domain" description="Translation elongation factor EFTs/EF1B dimerisation" evidence="5">
    <location>
        <begin position="87"/>
        <end position="223"/>
    </location>
</feature>
<dbReference type="PANTHER" id="PTHR11741:SF0">
    <property type="entry name" value="ELONGATION FACTOR TS, MITOCHONDRIAL"/>
    <property type="match status" value="1"/>
</dbReference>
<dbReference type="InterPro" id="IPR001816">
    <property type="entry name" value="Transl_elong_EFTs/EF1B"/>
</dbReference>
<gene>
    <name evidence="6" type="ORF">KUTeg_002270</name>
</gene>
<dbReference type="HAMAP" id="MF_00050">
    <property type="entry name" value="EF_Ts"/>
    <property type="match status" value="1"/>
</dbReference>
<dbReference type="InterPro" id="IPR014039">
    <property type="entry name" value="Transl_elong_EFTs/EF1B_dimer"/>
</dbReference>
<dbReference type="Pfam" id="PF00889">
    <property type="entry name" value="EF_TS"/>
    <property type="match status" value="1"/>
</dbReference>
<evidence type="ECO:0000256" key="1">
    <source>
        <dbReference type="ARBA" id="ARBA00005532"/>
    </source>
</evidence>
<reference evidence="6 7" key="1">
    <citation type="submission" date="2022-12" db="EMBL/GenBank/DDBJ databases">
        <title>Chromosome-level genome of Tegillarca granosa.</title>
        <authorList>
            <person name="Kim J."/>
        </authorList>
    </citation>
    <scope>NUCLEOTIDE SEQUENCE [LARGE SCALE GENOMIC DNA]</scope>
    <source>
        <strain evidence="6">Teg-2019</strain>
        <tissue evidence="6">Adductor muscle</tissue>
    </source>
</reference>
<evidence type="ECO:0000313" key="7">
    <source>
        <dbReference type="Proteomes" id="UP001217089"/>
    </source>
</evidence>
<organism evidence="6 7">
    <name type="scientific">Tegillarca granosa</name>
    <name type="common">Malaysian cockle</name>
    <name type="synonym">Anadara granosa</name>
    <dbReference type="NCBI Taxonomy" id="220873"/>
    <lineage>
        <taxon>Eukaryota</taxon>
        <taxon>Metazoa</taxon>
        <taxon>Spiralia</taxon>
        <taxon>Lophotrochozoa</taxon>
        <taxon>Mollusca</taxon>
        <taxon>Bivalvia</taxon>
        <taxon>Autobranchia</taxon>
        <taxon>Pteriomorphia</taxon>
        <taxon>Arcoida</taxon>
        <taxon>Arcoidea</taxon>
        <taxon>Arcidae</taxon>
        <taxon>Tegillarca</taxon>
    </lineage>
</organism>
<dbReference type="EMBL" id="JARBDR010000141">
    <property type="protein sequence ID" value="KAJ8320683.1"/>
    <property type="molecule type" value="Genomic_DNA"/>
</dbReference>
<dbReference type="Pfam" id="PF25025">
    <property type="entry name" value="EF-Ts_N"/>
    <property type="match status" value="1"/>
</dbReference>
<keyword evidence="2 4" id="KW-0251">Elongation factor</keyword>
<dbReference type="SUPFAM" id="SSF54713">
    <property type="entry name" value="Elongation factor Ts (EF-Ts), dimerisation domain"/>
    <property type="match status" value="2"/>
</dbReference>
<dbReference type="InterPro" id="IPR009060">
    <property type="entry name" value="UBA-like_sf"/>
</dbReference>
<dbReference type="Proteomes" id="UP001217089">
    <property type="component" value="Unassembled WGS sequence"/>
</dbReference>
<comment type="subcellular location">
    <subcellularLocation>
        <location evidence="4">Mitochondrion</location>
    </subcellularLocation>
</comment>
<dbReference type="PANTHER" id="PTHR11741">
    <property type="entry name" value="ELONGATION FACTOR TS"/>
    <property type="match status" value="1"/>
</dbReference>
<comment type="caution">
    <text evidence="6">The sequence shown here is derived from an EMBL/GenBank/DDBJ whole genome shotgun (WGS) entry which is preliminary data.</text>
</comment>
<evidence type="ECO:0000256" key="2">
    <source>
        <dbReference type="ARBA" id="ARBA00022768"/>
    </source>
</evidence>
<comment type="similarity">
    <text evidence="1 4">Belongs to the EF-Ts family.</text>
</comment>
<dbReference type="CDD" id="cd14275">
    <property type="entry name" value="UBA_EF-Ts"/>
    <property type="match status" value="1"/>
</dbReference>
<evidence type="ECO:0000259" key="5">
    <source>
        <dbReference type="Pfam" id="PF00889"/>
    </source>
</evidence>
<sequence>MIASRFRFTTTNFVAIFSRAYCSAVDKNFLSKLRKKTGYPLLKCKKALQQFDNDLVQAEKWLREQAQKEGWSMATKLGDRPMSQGLLNCETDFVARNDKFKDLMARLSSVCEKHFTERNEKRVDLNKADVGSLKNEEDKTLSDLVALEIGSIGENMAVRRACYMQVDEGNTLGTYVHPAGTNINIDGCEMGRFVCAVEITNSSEELNNLANDLAQHIVGMKALEIGKPDDKPAKKNDDETKLIFQDWLIDPSVKVGEVLKDHNTESI</sequence>
<comment type="function">
    <text evidence="4">Associates with the EF-Tu.GDP complex and induces the exchange of GDP to GTP. It remains bound to the aminoacyl-tRNA.EF-Tu.GTP complex up to the GTP hydrolysis stage on the ribosome.</text>
</comment>
<dbReference type="InterPro" id="IPR036402">
    <property type="entry name" value="EF-Ts_dimer_sf"/>
</dbReference>
<name>A0ABQ9FYB1_TEGGR</name>
<evidence type="ECO:0000313" key="6">
    <source>
        <dbReference type="EMBL" id="KAJ8320683.1"/>
    </source>
</evidence>
<dbReference type="Gene3D" id="3.30.479.20">
    <property type="entry name" value="Elongation factor Ts, dimerisation domain"/>
    <property type="match status" value="2"/>
</dbReference>
<accession>A0ABQ9FYB1</accession>
<dbReference type="SUPFAM" id="SSF46934">
    <property type="entry name" value="UBA-like"/>
    <property type="match status" value="1"/>
</dbReference>